<dbReference type="OrthoDB" id="6508477at2759"/>
<feature type="compositionally biased region" description="Polar residues" evidence="1">
    <location>
        <begin position="26"/>
        <end position="35"/>
    </location>
</feature>
<gene>
    <name evidence="2" type="ORF">HPB48_005829</name>
</gene>
<dbReference type="VEuPathDB" id="VectorBase:HLOH_058961"/>
<feature type="compositionally biased region" description="Polar residues" evidence="1">
    <location>
        <begin position="96"/>
        <end position="110"/>
    </location>
</feature>
<keyword evidence="3" id="KW-1185">Reference proteome</keyword>
<dbReference type="AlphaFoldDB" id="A0A9J6GMX1"/>
<feature type="compositionally biased region" description="Low complexity" evidence="1">
    <location>
        <begin position="60"/>
        <end position="73"/>
    </location>
</feature>
<proteinExistence type="predicted"/>
<protein>
    <submittedName>
        <fullName evidence="2">Uncharacterized protein</fullName>
    </submittedName>
</protein>
<feature type="region of interest" description="Disordered" evidence="1">
    <location>
        <begin position="21"/>
        <end position="110"/>
    </location>
</feature>
<sequence>MDRDEYYKLDDMTNAEQHELLREASTGKTTPSAPSVTGLLHRTRPVAARRSSSGLPCTSTTCTATRQQQPPTTRVRHLCEHRKGGCGSGRNPWCTRLSSSLSETTGPNET</sequence>
<reference evidence="2 3" key="1">
    <citation type="journal article" date="2020" name="Cell">
        <title>Large-Scale Comparative Analyses of Tick Genomes Elucidate Their Genetic Diversity and Vector Capacities.</title>
        <authorList>
            <consortium name="Tick Genome and Microbiome Consortium (TIGMIC)"/>
            <person name="Jia N."/>
            <person name="Wang J."/>
            <person name="Shi W."/>
            <person name="Du L."/>
            <person name="Sun Y."/>
            <person name="Zhan W."/>
            <person name="Jiang J.F."/>
            <person name="Wang Q."/>
            <person name="Zhang B."/>
            <person name="Ji P."/>
            <person name="Bell-Sakyi L."/>
            <person name="Cui X.M."/>
            <person name="Yuan T.T."/>
            <person name="Jiang B.G."/>
            <person name="Yang W.F."/>
            <person name="Lam T.T."/>
            <person name="Chang Q.C."/>
            <person name="Ding S.J."/>
            <person name="Wang X.J."/>
            <person name="Zhu J.G."/>
            <person name="Ruan X.D."/>
            <person name="Zhao L."/>
            <person name="Wei J.T."/>
            <person name="Ye R.Z."/>
            <person name="Que T.C."/>
            <person name="Du C.H."/>
            <person name="Zhou Y.H."/>
            <person name="Cheng J.X."/>
            <person name="Dai P.F."/>
            <person name="Guo W.B."/>
            <person name="Han X.H."/>
            <person name="Huang E.J."/>
            <person name="Li L.F."/>
            <person name="Wei W."/>
            <person name="Gao Y.C."/>
            <person name="Liu J.Z."/>
            <person name="Shao H.Z."/>
            <person name="Wang X."/>
            <person name="Wang C.C."/>
            <person name="Yang T.C."/>
            <person name="Huo Q.B."/>
            <person name="Li W."/>
            <person name="Chen H.Y."/>
            <person name="Chen S.E."/>
            <person name="Zhou L.G."/>
            <person name="Ni X.B."/>
            <person name="Tian J.H."/>
            <person name="Sheng Y."/>
            <person name="Liu T."/>
            <person name="Pan Y.S."/>
            <person name="Xia L.Y."/>
            <person name="Li J."/>
            <person name="Zhao F."/>
            <person name="Cao W.C."/>
        </authorList>
    </citation>
    <scope>NUCLEOTIDE SEQUENCE [LARGE SCALE GENOMIC DNA]</scope>
    <source>
        <strain evidence="2">HaeL-2018</strain>
    </source>
</reference>
<evidence type="ECO:0000256" key="1">
    <source>
        <dbReference type="SAM" id="MobiDB-lite"/>
    </source>
</evidence>
<dbReference type="Proteomes" id="UP000821853">
    <property type="component" value="Unassembled WGS sequence"/>
</dbReference>
<evidence type="ECO:0000313" key="2">
    <source>
        <dbReference type="EMBL" id="KAH9376618.1"/>
    </source>
</evidence>
<name>A0A9J6GMX1_HAELO</name>
<dbReference type="EMBL" id="JABSTR010000008">
    <property type="protein sequence ID" value="KAH9376618.1"/>
    <property type="molecule type" value="Genomic_DNA"/>
</dbReference>
<evidence type="ECO:0000313" key="3">
    <source>
        <dbReference type="Proteomes" id="UP000821853"/>
    </source>
</evidence>
<comment type="caution">
    <text evidence="2">The sequence shown here is derived from an EMBL/GenBank/DDBJ whole genome shotgun (WGS) entry which is preliminary data.</text>
</comment>
<feature type="compositionally biased region" description="Polar residues" evidence="1">
    <location>
        <begin position="50"/>
        <end position="59"/>
    </location>
</feature>
<organism evidence="2 3">
    <name type="scientific">Haemaphysalis longicornis</name>
    <name type="common">Bush tick</name>
    <dbReference type="NCBI Taxonomy" id="44386"/>
    <lineage>
        <taxon>Eukaryota</taxon>
        <taxon>Metazoa</taxon>
        <taxon>Ecdysozoa</taxon>
        <taxon>Arthropoda</taxon>
        <taxon>Chelicerata</taxon>
        <taxon>Arachnida</taxon>
        <taxon>Acari</taxon>
        <taxon>Parasitiformes</taxon>
        <taxon>Ixodida</taxon>
        <taxon>Ixodoidea</taxon>
        <taxon>Ixodidae</taxon>
        <taxon>Haemaphysalinae</taxon>
        <taxon>Haemaphysalis</taxon>
    </lineage>
</organism>
<accession>A0A9J6GMX1</accession>